<reference evidence="2" key="1">
    <citation type="journal article" date="2023" name="Access Microbiol">
        <title>De-novo genome assembly for Akanthomyces muscarius, a biocontrol agent of insect agricultural pests.</title>
        <authorList>
            <person name="Erdos Z."/>
            <person name="Studholme D.J."/>
            <person name="Raymond B."/>
            <person name="Sharma M."/>
        </authorList>
    </citation>
    <scope>NUCLEOTIDE SEQUENCE</scope>
    <source>
        <strain evidence="2">Ve6</strain>
    </source>
</reference>
<accession>A0A9W8Q3E3</accession>
<organism evidence="2 3">
    <name type="scientific">Akanthomyces muscarius</name>
    <name type="common">Entomopathogenic fungus</name>
    <name type="synonym">Lecanicillium muscarium</name>
    <dbReference type="NCBI Taxonomy" id="2231603"/>
    <lineage>
        <taxon>Eukaryota</taxon>
        <taxon>Fungi</taxon>
        <taxon>Dikarya</taxon>
        <taxon>Ascomycota</taxon>
        <taxon>Pezizomycotina</taxon>
        <taxon>Sordariomycetes</taxon>
        <taxon>Hypocreomycetidae</taxon>
        <taxon>Hypocreales</taxon>
        <taxon>Cordycipitaceae</taxon>
        <taxon>Akanthomyces</taxon>
    </lineage>
</organism>
<feature type="compositionally biased region" description="Polar residues" evidence="1">
    <location>
        <begin position="13"/>
        <end position="27"/>
    </location>
</feature>
<protein>
    <submittedName>
        <fullName evidence="2">Uncharacterized protein</fullName>
    </submittedName>
</protein>
<evidence type="ECO:0000313" key="3">
    <source>
        <dbReference type="Proteomes" id="UP001144673"/>
    </source>
</evidence>
<dbReference type="RefSeq" id="XP_056048903.1">
    <property type="nucleotide sequence ID" value="XM_056195257.1"/>
</dbReference>
<dbReference type="KEGG" id="amus:LMH87_004088"/>
<evidence type="ECO:0000313" key="2">
    <source>
        <dbReference type="EMBL" id="KAJ4145233.1"/>
    </source>
</evidence>
<evidence type="ECO:0000256" key="1">
    <source>
        <dbReference type="SAM" id="MobiDB-lite"/>
    </source>
</evidence>
<dbReference type="EMBL" id="JAJHUN010000011">
    <property type="protein sequence ID" value="KAJ4145233.1"/>
    <property type="molecule type" value="Genomic_DNA"/>
</dbReference>
<feature type="region of interest" description="Disordered" evidence="1">
    <location>
        <begin position="1"/>
        <end position="27"/>
    </location>
</feature>
<name>A0A9W8Q3E3_AKAMU</name>
<keyword evidence="3" id="KW-1185">Reference proteome</keyword>
<dbReference type="Proteomes" id="UP001144673">
    <property type="component" value="Chromosome 2"/>
</dbReference>
<gene>
    <name evidence="2" type="ORF">LMH87_004088</name>
</gene>
<dbReference type="GeneID" id="80891247"/>
<proteinExistence type="predicted"/>
<sequence length="91" mass="9666">MVIRGRAMRTVSIRKQAQRPGSNRSTSTLRAALIGAPSSSPLPARRTDTLQAYPLKSSLPVGVGALALFSISRAHFAPQELQHPSVTCLAS</sequence>
<comment type="caution">
    <text evidence="2">The sequence shown here is derived from an EMBL/GenBank/DDBJ whole genome shotgun (WGS) entry which is preliminary data.</text>
</comment>
<dbReference type="AlphaFoldDB" id="A0A9W8Q3E3"/>